<dbReference type="HOGENOM" id="CLU_048756_0_0_1"/>
<sequence>MSRHLPFKQVDVFTTVPYKGNPVAVINCMGIDESEVTKEQLQSVANWTNLSETTFLFKPTDGKSDYKLRIFTPVSELPFAGHPTVGSCKAFLEFTNQSESQETRTFHQQCGVGSVELTVSPGKISFKAAQTAIEELDDAVVAQYEAALGISTVAKPKLLRVGPNWVVLLTDDAQACYNANPDFAKLAEIDASHGHSGVILGGAKGDGEHSYEMRAFAPSLNVKEDPVCGSGALSFIRYLQELNGYSEPTEISISQGGRLGRNGQISGLIKTKSGTTTTYHIGGDAVTAIEGQILL</sequence>
<dbReference type="NCBIfam" id="TIGR00654">
    <property type="entry name" value="PhzF_family"/>
    <property type="match status" value="1"/>
</dbReference>
<dbReference type="PIRSF" id="PIRSF016184">
    <property type="entry name" value="PhzC_PhzF"/>
    <property type="match status" value="1"/>
</dbReference>
<proteinExistence type="predicted"/>
<dbReference type="EMBL" id="HE978326">
    <property type="protein sequence ID" value="CCK72999.1"/>
    <property type="molecule type" value="Genomic_DNA"/>
</dbReference>
<reference evidence="2 3" key="1">
    <citation type="journal article" date="2011" name="Proc. Natl. Acad. Sci. U.S.A.">
        <title>Evolutionary erosion of yeast sex chromosomes by mating-type switching accidents.</title>
        <authorList>
            <person name="Gordon J.L."/>
            <person name="Armisen D."/>
            <person name="Proux-Wera E."/>
            <person name="Oheigeartaigh S.S."/>
            <person name="Byrne K.P."/>
            <person name="Wolfe K.H."/>
        </authorList>
    </citation>
    <scope>NUCLEOTIDE SEQUENCE [LARGE SCALE GENOMIC DNA]</scope>
    <source>
        <strain evidence="3">ATCC MYA-139 / BCRC 22969 / CBS 8797 / CCRC 22969 / KCTC 17520 / NBRC 10181 / NCYC 3082</strain>
    </source>
</reference>
<dbReference type="RefSeq" id="XP_022467243.1">
    <property type="nucleotide sequence ID" value="XM_022611003.1"/>
</dbReference>
<dbReference type="eggNOG" id="KOG3033">
    <property type="taxonomic scope" value="Eukaryota"/>
</dbReference>
<reference evidence="3" key="2">
    <citation type="submission" date="2012-08" db="EMBL/GenBank/DDBJ databases">
        <title>Genome sequence of Kazachstania naganishii.</title>
        <authorList>
            <person name="Gordon J.L."/>
            <person name="Armisen D."/>
            <person name="Proux-Wera E."/>
            <person name="OhEigeartaigh S.S."/>
            <person name="Byrne K.P."/>
            <person name="Wolfe K.H."/>
        </authorList>
    </citation>
    <scope>NUCLEOTIDE SEQUENCE [LARGE SCALE GENOMIC DNA]</scope>
    <source>
        <strain evidence="3">ATCC MYA-139 / BCRC 22969 / CBS 8797 / CCRC 22969 / KCTC 17520 / NBRC 10181 / NCYC 3082</strain>
    </source>
</reference>
<feature type="active site" evidence="1">
    <location>
        <position position="52"/>
    </location>
</feature>
<name>J7SAT1_HUIN7</name>
<dbReference type="Gene3D" id="3.10.310.10">
    <property type="entry name" value="Diaminopimelate Epimerase, Chain A, domain 1"/>
    <property type="match status" value="2"/>
</dbReference>
<dbReference type="GO" id="GO:0030968">
    <property type="term" value="P:endoplasmic reticulum unfolded protein response"/>
    <property type="evidence" value="ECO:0007669"/>
    <property type="project" value="EnsemblFungi"/>
</dbReference>
<protein>
    <recommendedName>
        <fullName evidence="4">Phenazine biosynthesis protein</fullName>
    </recommendedName>
</protein>
<dbReference type="GO" id="GO:0000785">
    <property type="term" value="C:chromatin"/>
    <property type="evidence" value="ECO:0007669"/>
    <property type="project" value="EnsemblFungi"/>
</dbReference>
<dbReference type="GO" id="GO:0016853">
    <property type="term" value="F:isomerase activity"/>
    <property type="evidence" value="ECO:0007669"/>
    <property type="project" value="TreeGrafter"/>
</dbReference>
<evidence type="ECO:0000313" key="2">
    <source>
        <dbReference type="EMBL" id="CCK72999.1"/>
    </source>
</evidence>
<keyword evidence="3" id="KW-1185">Reference proteome</keyword>
<dbReference type="OMA" id="AHWTNLS"/>
<dbReference type="KEGG" id="kng:KNAG_0M01460"/>
<dbReference type="SUPFAM" id="SSF54506">
    <property type="entry name" value="Diaminopimelate epimerase-like"/>
    <property type="match status" value="1"/>
</dbReference>
<dbReference type="Pfam" id="PF02567">
    <property type="entry name" value="PhzC-PhzF"/>
    <property type="match status" value="1"/>
</dbReference>
<evidence type="ECO:0000313" key="3">
    <source>
        <dbReference type="Proteomes" id="UP000006310"/>
    </source>
</evidence>
<dbReference type="PANTHER" id="PTHR13774:SF32">
    <property type="entry name" value="ANTISENSE-ENHANCING SEQUENCE 1"/>
    <property type="match status" value="1"/>
</dbReference>
<dbReference type="OrthoDB" id="75169at2759"/>
<dbReference type="GO" id="GO:0005737">
    <property type="term" value="C:cytoplasm"/>
    <property type="evidence" value="ECO:0007669"/>
    <property type="project" value="TreeGrafter"/>
</dbReference>
<dbReference type="STRING" id="1071383.J7SAT1"/>
<dbReference type="InterPro" id="IPR003719">
    <property type="entry name" value="Phenazine_PhzF-like"/>
</dbReference>
<dbReference type="AlphaFoldDB" id="J7SAT1"/>
<gene>
    <name evidence="2" type="primary">KNAG0M01460</name>
    <name evidence="2" type="ordered locus">KNAG_0M01460</name>
</gene>
<organism evidence="2 3">
    <name type="scientific">Huiozyma naganishii (strain ATCC MYA-139 / BCRC 22969 / CBS 8797 / KCTC 17520 / NBRC 10181 / NCYC 3082 / Yp74L-3)</name>
    <name type="common">Yeast</name>
    <name type="synonym">Kazachstania naganishii</name>
    <dbReference type="NCBI Taxonomy" id="1071383"/>
    <lineage>
        <taxon>Eukaryota</taxon>
        <taxon>Fungi</taxon>
        <taxon>Dikarya</taxon>
        <taxon>Ascomycota</taxon>
        <taxon>Saccharomycotina</taxon>
        <taxon>Saccharomycetes</taxon>
        <taxon>Saccharomycetales</taxon>
        <taxon>Saccharomycetaceae</taxon>
        <taxon>Huiozyma</taxon>
    </lineage>
</organism>
<evidence type="ECO:0008006" key="4">
    <source>
        <dbReference type="Google" id="ProtNLM"/>
    </source>
</evidence>
<dbReference type="PANTHER" id="PTHR13774">
    <property type="entry name" value="PHENAZINE BIOSYNTHESIS PROTEIN"/>
    <property type="match status" value="1"/>
</dbReference>
<evidence type="ECO:0000256" key="1">
    <source>
        <dbReference type="PIRSR" id="PIRSR016184-1"/>
    </source>
</evidence>
<dbReference type="GeneID" id="34528779"/>
<dbReference type="Proteomes" id="UP000006310">
    <property type="component" value="Chromosome 13"/>
</dbReference>
<accession>J7SAT1</accession>